<dbReference type="EMBL" id="HBKR01008336">
    <property type="protein sequence ID" value="CAE2291709.1"/>
    <property type="molecule type" value="Transcribed_RNA"/>
</dbReference>
<feature type="compositionally biased region" description="Basic and acidic residues" evidence="2">
    <location>
        <begin position="142"/>
        <end position="215"/>
    </location>
</feature>
<feature type="region of interest" description="Disordered" evidence="2">
    <location>
        <begin position="132"/>
        <end position="215"/>
    </location>
</feature>
<evidence type="ECO:0000256" key="2">
    <source>
        <dbReference type="SAM" id="MobiDB-lite"/>
    </source>
</evidence>
<gene>
    <name evidence="3" type="ORF">NAES01612_LOCUS5433</name>
    <name evidence="4" type="ORF">NAES01612_LOCUS5517</name>
</gene>
<feature type="coiled-coil region" evidence="1">
    <location>
        <begin position="5"/>
        <end position="32"/>
    </location>
</feature>
<evidence type="ECO:0000313" key="3">
    <source>
        <dbReference type="EMBL" id="CAE2291515.1"/>
    </source>
</evidence>
<sequence>MERESKVLSSKLKTLQEKYEKVKREKLSLEHRHQKEISSLNRLHSLCIEEKQHLQHNFTVDQAEWRQTEYDLENKVDHLVQENRALRGRLREAQNFAEPSPVSVLLSQNGDLEEVCMKLSSFRLRLQELAKTMDEKGEESEKDGGKGDNEFEKRLKGLEEETKRKEEEVVGLKERLREMEEEMRQKEQRDEEKERLREKERKKEREERERRKINN</sequence>
<keyword evidence="1" id="KW-0175">Coiled coil</keyword>
<organism evidence="3">
    <name type="scientific">Paramoeba aestuarina</name>
    <dbReference type="NCBI Taxonomy" id="180227"/>
    <lineage>
        <taxon>Eukaryota</taxon>
        <taxon>Amoebozoa</taxon>
        <taxon>Discosea</taxon>
        <taxon>Flabellinia</taxon>
        <taxon>Dactylopodida</taxon>
        <taxon>Paramoebidae</taxon>
        <taxon>Paramoeba</taxon>
    </lineage>
</organism>
<dbReference type="AlphaFoldDB" id="A0A6U2X543"/>
<dbReference type="EMBL" id="HBKR01008225">
    <property type="protein sequence ID" value="CAE2291515.1"/>
    <property type="molecule type" value="Transcribed_RNA"/>
</dbReference>
<proteinExistence type="predicted"/>
<name>A0A6U2X543_9EUKA</name>
<accession>A0A6U2X543</accession>
<protein>
    <submittedName>
        <fullName evidence="3">Uncharacterized protein</fullName>
    </submittedName>
</protein>
<evidence type="ECO:0000256" key="1">
    <source>
        <dbReference type="SAM" id="Coils"/>
    </source>
</evidence>
<evidence type="ECO:0000313" key="4">
    <source>
        <dbReference type="EMBL" id="CAE2291709.1"/>
    </source>
</evidence>
<reference evidence="3" key="1">
    <citation type="submission" date="2021-01" db="EMBL/GenBank/DDBJ databases">
        <authorList>
            <person name="Corre E."/>
            <person name="Pelletier E."/>
            <person name="Niang G."/>
            <person name="Scheremetjew M."/>
            <person name="Finn R."/>
            <person name="Kale V."/>
            <person name="Holt S."/>
            <person name="Cochrane G."/>
            <person name="Meng A."/>
            <person name="Brown T."/>
            <person name="Cohen L."/>
        </authorList>
    </citation>
    <scope>NUCLEOTIDE SEQUENCE</scope>
    <source>
        <strain evidence="3">SoJaBio B1-5/56/2</strain>
    </source>
</reference>